<evidence type="ECO:0000313" key="1">
    <source>
        <dbReference type="EMBL" id="KKL05865.1"/>
    </source>
</evidence>
<reference evidence="1" key="1">
    <citation type="journal article" date="2015" name="Nature">
        <title>Complex archaea that bridge the gap between prokaryotes and eukaryotes.</title>
        <authorList>
            <person name="Spang A."/>
            <person name="Saw J.H."/>
            <person name="Jorgensen S.L."/>
            <person name="Zaremba-Niedzwiedzka K."/>
            <person name="Martijn J."/>
            <person name="Lind A.E."/>
            <person name="van Eijk R."/>
            <person name="Schleper C."/>
            <person name="Guy L."/>
            <person name="Ettema T.J."/>
        </authorList>
    </citation>
    <scope>NUCLEOTIDE SEQUENCE</scope>
</reference>
<accession>A0A0F9A8S5</accession>
<protein>
    <submittedName>
        <fullName evidence="1">Uncharacterized protein</fullName>
    </submittedName>
</protein>
<name>A0A0F9A8S5_9ZZZZ</name>
<gene>
    <name evidence="1" type="ORF">LCGC14_2601750</name>
</gene>
<sequence length="116" mass="13220">MKNNLPKWAKSLKFWALTTAAVFGAYAAAATIGINLPRPAMLSEHKVLAGEVRGNTVRIYQSTVNHLRRQLIDVRIAKTKVKLHSPLYYKFLEDEEELTNRIDDAKAALMRARRKK</sequence>
<comment type="caution">
    <text evidence="1">The sequence shown here is derived from an EMBL/GenBank/DDBJ whole genome shotgun (WGS) entry which is preliminary data.</text>
</comment>
<dbReference type="EMBL" id="LAZR01043945">
    <property type="protein sequence ID" value="KKL05865.1"/>
    <property type="molecule type" value="Genomic_DNA"/>
</dbReference>
<dbReference type="AlphaFoldDB" id="A0A0F9A8S5"/>
<proteinExistence type="predicted"/>
<organism evidence="1">
    <name type="scientific">marine sediment metagenome</name>
    <dbReference type="NCBI Taxonomy" id="412755"/>
    <lineage>
        <taxon>unclassified sequences</taxon>
        <taxon>metagenomes</taxon>
        <taxon>ecological metagenomes</taxon>
    </lineage>
</organism>